<dbReference type="GO" id="GO:0019867">
    <property type="term" value="C:outer membrane"/>
    <property type="evidence" value="ECO:0007669"/>
    <property type="project" value="InterPro"/>
</dbReference>
<evidence type="ECO:0000313" key="5">
    <source>
        <dbReference type="EMBL" id="KAB7732102.1"/>
    </source>
</evidence>
<dbReference type="Proteomes" id="UP000488299">
    <property type="component" value="Unassembled WGS sequence"/>
</dbReference>
<evidence type="ECO:0000256" key="2">
    <source>
        <dbReference type="ARBA" id="ARBA00023136"/>
    </source>
</evidence>
<name>A0A7J5U3M5_9BACT</name>
<feature type="domain" description="Bacterial surface antigen (D15)" evidence="4">
    <location>
        <begin position="195"/>
        <end position="335"/>
    </location>
</feature>
<gene>
    <name evidence="5" type="ORF">F5984_07780</name>
</gene>
<evidence type="ECO:0000256" key="1">
    <source>
        <dbReference type="ARBA" id="ARBA00004370"/>
    </source>
</evidence>
<sequence>MIPQHLRCSSRIFLFLFWLTVVGSQANAQVVKPHTLLGRYLGKFTNDTTAPEKPRFLVYPTATYAPETSLELGISTLYLYHARGDYKTNRLSEINAFTFVTLRGQYGFNIDNALYGHRDRWLFIGRTRLQRFPLLYYGIGKDAYPAAPATVDALSIQIRQRALKGIGKNLFTGLQVDYQALSRVSFDQPDRNPFPLPTGARGSANLGLGAGVVYDSRQNALNARRGFFGELAFLDYNPAWGSTFRFQNTNFDLRYYRTINKTQVLAWQGFGQFMSGTVPFNQLALLGSETIMRGYYPGRFRDRAHVATQLEYRFLPFPFSKRLGGAVFASVGTVAPTPAQLDVRKLLPAGGAGLRYFLFPKKDIFLRFDVGFTREGPGFYVFTGEAF</sequence>
<accession>A0A7J5U3M5</accession>
<feature type="chain" id="PRO_5029441493" evidence="3">
    <location>
        <begin position="29"/>
        <end position="387"/>
    </location>
</feature>
<organism evidence="5 6">
    <name type="scientific">Rudanella paleaurantiibacter</name>
    <dbReference type="NCBI Taxonomy" id="2614655"/>
    <lineage>
        <taxon>Bacteria</taxon>
        <taxon>Pseudomonadati</taxon>
        <taxon>Bacteroidota</taxon>
        <taxon>Cytophagia</taxon>
        <taxon>Cytophagales</taxon>
        <taxon>Cytophagaceae</taxon>
        <taxon>Rudanella</taxon>
    </lineage>
</organism>
<dbReference type="EMBL" id="WELI01000002">
    <property type="protein sequence ID" value="KAB7732102.1"/>
    <property type="molecule type" value="Genomic_DNA"/>
</dbReference>
<protein>
    <submittedName>
        <fullName evidence="5">BamA/TamA family outer membrane protein</fullName>
    </submittedName>
</protein>
<dbReference type="AlphaFoldDB" id="A0A7J5U3M5"/>
<feature type="signal peptide" evidence="3">
    <location>
        <begin position="1"/>
        <end position="28"/>
    </location>
</feature>
<evidence type="ECO:0000259" key="4">
    <source>
        <dbReference type="Pfam" id="PF01103"/>
    </source>
</evidence>
<dbReference type="InterPro" id="IPR000184">
    <property type="entry name" value="Bac_surfAg_D15"/>
</dbReference>
<evidence type="ECO:0000313" key="6">
    <source>
        <dbReference type="Proteomes" id="UP000488299"/>
    </source>
</evidence>
<keyword evidence="3" id="KW-0732">Signal</keyword>
<dbReference type="Pfam" id="PF01103">
    <property type="entry name" value="Omp85"/>
    <property type="match status" value="1"/>
</dbReference>
<dbReference type="Gene3D" id="2.40.160.50">
    <property type="entry name" value="membrane protein fhac: a member of the omp85/tpsb transporter family"/>
    <property type="match status" value="1"/>
</dbReference>
<comment type="caution">
    <text evidence="5">The sequence shown here is derived from an EMBL/GenBank/DDBJ whole genome shotgun (WGS) entry which is preliminary data.</text>
</comment>
<comment type="subcellular location">
    <subcellularLocation>
        <location evidence="1">Membrane</location>
    </subcellularLocation>
</comment>
<reference evidence="5 6" key="1">
    <citation type="submission" date="2019-10" db="EMBL/GenBank/DDBJ databases">
        <title>Rudanella paleaurantiibacter sp. nov., isolated from sludge.</title>
        <authorList>
            <person name="Xu S.Q."/>
        </authorList>
    </citation>
    <scope>NUCLEOTIDE SEQUENCE [LARGE SCALE GENOMIC DNA]</scope>
    <source>
        <strain evidence="5 6">HX-22-17</strain>
    </source>
</reference>
<keyword evidence="6" id="KW-1185">Reference proteome</keyword>
<evidence type="ECO:0000256" key="3">
    <source>
        <dbReference type="SAM" id="SignalP"/>
    </source>
</evidence>
<proteinExistence type="predicted"/>
<keyword evidence="2" id="KW-0472">Membrane</keyword>